<dbReference type="AlphaFoldDB" id="A0A1F5VXK1"/>
<protein>
    <recommendedName>
        <fullName evidence="3">Galactose-1-phosphate uridyl transferase N-terminal domain-containing protein</fullName>
    </recommendedName>
</protein>
<dbReference type="InterPro" id="IPR036265">
    <property type="entry name" value="HIT-like_sf"/>
</dbReference>
<dbReference type="Proteomes" id="UP000178943">
    <property type="component" value="Unassembled WGS sequence"/>
</dbReference>
<dbReference type="EMBL" id="MFGW01000026">
    <property type="protein sequence ID" value="OGF68055.1"/>
    <property type="molecule type" value="Genomic_DNA"/>
</dbReference>
<dbReference type="STRING" id="1817863.A2Y62_08820"/>
<comment type="caution">
    <text evidence="1">The sequence shown here is derived from an EMBL/GenBank/DDBJ whole genome shotgun (WGS) entry which is preliminary data.</text>
</comment>
<evidence type="ECO:0008006" key="3">
    <source>
        <dbReference type="Google" id="ProtNLM"/>
    </source>
</evidence>
<dbReference type="SUPFAM" id="SSF54197">
    <property type="entry name" value="HIT-like"/>
    <property type="match status" value="1"/>
</dbReference>
<name>A0A1F5VXK1_9BACT</name>
<organism evidence="1 2">
    <name type="scientific">Candidatus Fischerbacteria bacterium RBG_13_37_8</name>
    <dbReference type="NCBI Taxonomy" id="1817863"/>
    <lineage>
        <taxon>Bacteria</taxon>
        <taxon>Candidatus Fischeribacteriota</taxon>
    </lineage>
</organism>
<accession>A0A1F5VXK1</accession>
<dbReference type="Gene3D" id="3.30.428.10">
    <property type="entry name" value="HIT-like"/>
    <property type="match status" value="2"/>
</dbReference>
<evidence type="ECO:0000313" key="1">
    <source>
        <dbReference type="EMBL" id="OGF68055.1"/>
    </source>
</evidence>
<proteinExistence type="predicted"/>
<evidence type="ECO:0000313" key="2">
    <source>
        <dbReference type="Proteomes" id="UP000178943"/>
    </source>
</evidence>
<reference evidence="1 2" key="1">
    <citation type="journal article" date="2016" name="Nat. Commun.">
        <title>Thousands of microbial genomes shed light on interconnected biogeochemical processes in an aquifer system.</title>
        <authorList>
            <person name="Anantharaman K."/>
            <person name="Brown C.T."/>
            <person name="Hug L.A."/>
            <person name="Sharon I."/>
            <person name="Castelle C.J."/>
            <person name="Probst A.J."/>
            <person name="Thomas B.C."/>
            <person name="Singh A."/>
            <person name="Wilkins M.J."/>
            <person name="Karaoz U."/>
            <person name="Brodie E.L."/>
            <person name="Williams K.H."/>
            <person name="Hubbard S.S."/>
            <person name="Banfield J.F."/>
        </authorList>
    </citation>
    <scope>NUCLEOTIDE SEQUENCE [LARGE SCALE GENOMIC DNA]</scope>
</reference>
<gene>
    <name evidence="1" type="ORF">A2Y62_08820</name>
</gene>
<sequence length="337" mass="39151">MQVVLKKEAKSVEVMDSKGELMRYEIEYRHDPLTSHVAVVCSHLKDKWKGFYSSRDEEWLKNTIENAKKNCPFCPATIDKIVARFPHACMREEVLRTGDIYVFPNLFPRTAFEAVVTSSKMHTLNLKEITKERLYDFLRASVECITGAYQCNKKLLYPVIGCNYMPPAGASLVHFHMQITMQEFPFEKLRHLMEHKPGDFWDDFIKANADREIAQKENIYWYTPFAPEGFSEVRALIKRTSFMEFTTEDLQDISGGMANVLHYYYDEGFSSFNIILYSGAFGSKDKSYSSGLQIIARPNLRMNYTSIDSWYMPLLLGQTIVLESPEEVATELRRYFQ</sequence>